<dbReference type="HOGENOM" id="CLU_044363_0_0_1"/>
<reference evidence="2 3" key="1">
    <citation type="submission" date="2013-03" db="EMBL/GenBank/DDBJ databases">
        <title>The Genome Sequence of Phialophora europaea CBS 101466.</title>
        <authorList>
            <consortium name="The Broad Institute Genomics Platform"/>
            <person name="Cuomo C."/>
            <person name="de Hoog S."/>
            <person name="Gorbushina A."/>
            <person name="Walker B."/>
            <person name="Young S.K."/>
            <person name="Zeng Q."/>
            <person name="Gargeya S."/>
            <person name="Fitzgerald M."/>
            <person name="Haas B."/>
            <person name="Abouelleil A."/>
            <person name="Allen A.W."/>
            <person name="Alvarado L."/>
            <person name="Arachchi H.M."/>
            <person name="Berlin A.M."/>
            <person name="Chapman S.B."/>
            <person name="Gainer-Dewar J."/>
            <person name="Goldberg J."/>
            <person name="Griggs A."/>
            <person name="Gujja S."/>
            <person name="Hansen M."/>
            <person name="Howarth C."/>
            <person name="Imamovic A."/>
            <person name="Ireland A."/>
            <person name="Larimer J."/>
            <person name="McCowan C."/>
            <person name="Murphy C."/>
            <person name="Pearson M."/>
            <person name="Poon T.W."/>
            <person name="Priest M."/>
            <person name="Roberts A."/>
            <person name="Saif S."/>
            <person name="Shea T."/>
            <person name="Sisk P."/>
            <person name="Sykes S."/>
            <person name="Wortman J."/>
            <person name="Nusbaum C."/>
            <person name="Birren B."/>
        </authorList>
    </citation>
    <scope>NUCLEOTIDE SEQUENCE [LARGE SCALE GENOMIC DNA]</scope>
    <source>
        <strain evidence="2 3">CBS 101466</strain>
    </source>
</reference>
<dbReference type="AlphaFoldDB" id="W2S2A7"/>
<dbReference type="PANTHER" id="PTHR28003">
    <property type="entry name" value="NUCLEOPORIN POM34"/>
    <property type="match status" value="1"/>
</dbReference>
<sequence length="342" mass="36227">MSSTATSLVPASARTSLSSAVSSVSPALRGAVTAPTTPASRNAEAKPSPGTFRHPRLAEIVARQNKTILTQSNVRSAATNTAALVLSFAFRKIIATTFRTILSVLSMSSDTSGDVTALLLLAIRILFLVNIVLSLRQGIPYLARRDNIEDIPLTPSQRSLLGLPPSTKTTPASSPLAPSTGYVTPPRYHRRLSGSASPSASMNGTPTAEPVSADRRSISANYSATPLSTSRYTLGFSPSPNAPQTQPYNRTGRVASGSPFSPSGSPLFHKAIDRQRRQSQDFDFGRSPGLARGNSRKEGAGDRGSPLPRAKKGVNFKWLYDQSYSFGNGGGRGLSTSQSMNF</sequence>
<evidence type="ECO:0000313" key="3">
    <source>
        <dbReference type="Proteomes" id="UP000030752"/>
    </source>
</evidence>
<dbReference type="eggNOG" id="ENOG502SEBV">
    <property type="taxonomic scope" value="Eukaryota"/>
</dbReference>
<feature type="compositionally biased region" description="Polar residues" evidence="1">
    <location>
        <begin position="194"/>
        <end position="206"/>
    </location>
</feature>
<dbReference type="InParanoid" id="W2S2A7"/>
<dbReference type="GeneID" id="19969217"/>
<dbReference type="GO" id="GO:0070762">
    <property type="term" value="C:nuclear pore transmembrane ring"/>
    <property type="evidence" value="ECO:0007669"/>
    <property type="project" value="TreeGrafter"/>
</dbReference>
<dbReference type="Proteomes" id="UP000030752">
    <property type="component" value="Unassembled WGS sequence"/>
</dbReference>
<feature type="compositionally biased region" description="Polar residues" evidence="1">
    <location>
        <begin position="229"/>
        <end position="249"/>
    </location>
</feature>
<dbReference type="PANTHER" id="PTHR28003:SF1">
    <property type="entry name" value="NUCLEOPORIN POM34"/>
    <property type="match status" value="1"/>
</dbReference>
<dbReference type="RefSeq" id="XP_008714456.1">
    <property type="nucleotide sequence ID" value="XM_008716234.1"/>
</dbReference>
<feature type="compositionally biased region" description="Low complexity" evidence="1">
    <location>
        <begin position="163"/>
        <end position="180"/>
    </location>
</feature>
<feature type="region of interest" description="Disordered" evidence="1">
    <location>
        <begin position="155"/>
        <end position="217"/>
    </location>
</feature>
<feature type="region of interest" description="Disordered" evidence="1">
    <location>
        <begin position="31"/>
        <end position="54"/>
    </location>
</feature>
<protein>
    <recommendedName>
        <fullName evidence="4">Nuclear pore complex component</fullName>
    </recommendedName>
</protein>
<dbReference type="GO" id="GO:0005640">
    <property type="term" value="C:nuclear outer membrane"/>
    <property type="evidence" value="ECO:0007669"/>
    <property type="project" value="TreeGrafter"/>
</dbReference>
<gene>
    <name evidence="2" type="ORF">HMPREF1541_01878</name>
</gene>
<feature type="compositionally biased region" description="Basic and acidic residues" evidence="1">
    <location>
        <begin position="270"/>
        <end position="284"/>
    </location>
</feature>
<name>W2S2A7_CYPE1</name>
<dbReference type="InterPro" id="IPR012578">
    <property type="entry name" value="Nucl_pore_cmplx"/>
</dbReference>
<organism evidence="2 3">
    <name type="scientific">Cyphellophora europaea (strain CBS 101466)</name>
    <name type="common">Phialophora europaea</name>
    <dbReference type="NCBI Taxonomy" id="1220924"/>
    <lineage>
        <taxon>Eukaryota</taxon>
        <taxon>Fungi</taxon>
        <taxon>Dikarya</taxon>
        <taxon>Ascomycota</taxon>
        <taxon>Pezizomycotina</taxon>
        <taxon>Eurotiomycetes</taxon>
        <taxon>Chaetothyriomycetidae</taxon>
        <taxon>Chaetothyriales</taxon>
        <taxon>Cyphellophoraceae</taxon>
        <taxon>Cyphellophora</taxon>
    </lineage>
</organism>
<feature type="compositionally biased region" description="Low complexity" evidence="1">
    <location>
        <begin position="256"/>
        <end position="266"/>
    </location>
</feature>
<evidence type="ECO:0008006" key="4">
    <source>
        <dbReference type="Google" id="ProtNLM"/>
    </source>
</evidence>
<dbReference type="VEuPathDB" id="FungiDB:HMPREF1541_01878"/>
<dbReference type="Pfam" id="PF08058">
    <property type="entry name" value="NPCC"/>
    <property type="match status" value="1"/>
</dbReference>
<dbReference type="STRING" id="1220924.W2S2A7"/>
<dbReference type="EMBL" id="KB822718">
    <property type="protein sequence ID" value="ETN42720.1"/>
    <property type="molecule type" value="Genomic_DNA"/>
</dbReference>
<accession>W2S2A7</accession>
<dbReference type="GO" id="GO:0030474">
    <property type="term" value="P:spindle pole body duplication"/>
    <property type="evidence" value="ECO:0007669"/>
    <property type="project" value="TreeGrafter"/>
</dbReference>
<dbReference type="OrthoDB" id="429932at2759"/>
<evidence type="ECO:0000256" key="1">
    <source>
        <dbReference type="SAM" id="MobiDB-lite"/>
    </source>
</evidence>
<feature type="region of interest" description="Disordered" evidence="1">
    <location>
        <begin position="229"/>
        <end position="309"/>
    </location>
</feature>
<dbReference type="GO" id="GO:0006606">
    <property type="term" value="P:protein import into nucleus"/>
    <property type="evidence" value="ECO:0007669"/>
    <property type="project" value="TreeGrafter"/>
</dbReference>
<evidence type="ECO:0000313" key="2">
    <source>
        <dbReference type="EMBL" id="ETN42720.1"/>
    </source>
</evidence>
<keyword evidence="3" id="KW-1185">Reference proteome</keyword>
<proteinExistence type="predicted"/>